<reference evidence="1" key="1">
    <citation type="journal article" date="2021" name="Proc. Natl. Acad. Sci. U.S.A.">
        <title>A Catalog of Tens of Thousands of Viruses from Human Metagenomes Reveals Hidden Associations with Chronic Diseases.</title>
        <authorList>
            <person name="Tisza M.J."/>
            <person name="Buck C.B."/>
        </authorList>
    </citation>
    <scope>NUCLEOTIDE SEQUENCE</scope>
    <source>
        <strain evidence="1">CtIty1</strain>
    </source>
</reference>
<sequence>MDFLSGLAGTCSNPVEPVEDLFGYTNMAGEDFIGIAPDIAIETWFNDLIAQYGLEQLVQMYPYQPMKVNKSTGIIEPINQDCTYNARLTNCFHVLYQRRRDKMIQQTVQQASPVEQVPFQNGNMMNPSFLPQNVITTNGSVQQVSNSTQAALSVNPQQAVPSNQAYSLNLGGLFDKSDKVERSIEVLPGNMIRSDDDPELIRFNPTEDIIVEPVEAGSFHPNKKEGYYVDDDGSLIGKPLEYINPLFNNPNYGSYYSQTPYPTYQQSFPTSSVFQSRNSYIPTYRSVVK</sequence>
<protein>
    <submittedName>
        <fullName evidence="1">Uncharacterized protein</fullName>
    </submittedName>
</protein>
<accession>A0A8S5TGK6</accession>
<organism evidence="1">
    <name type="scientific">Myoviridae sp. ctIty1</name>
    <dbReference type="NCBI Taxonomy" id="2827673"/>
    <lineage>
        <taxon>Viruses</taxon>
        <taxon>Duplodnaviria</taxon>
        <taxon>Heunggongvirae</taxon>
        <taxon>Uroviricota</taxon>
        <taxon>Caudoviricetes</taxon>
    </lineage>
</organism>
<evidence type="ECO:0000313" key="1">
    <source>
        <dbReference type="EMBL" id="DAF62437.1"/>
    </source>
</evidence>
<proteinExistence type="predicted"/>
<dbReference type="EMBL" id="BK032823">
    <property type="protein sequence ID" value="DAF62437.1"/>
    <property type="molecule type" value="Genomic_DNA"/>
</dbReference>
<name>A0A8S5TGK6_9CAUD</name>